<proteinExistence type="predicted"/>
<keyword evidence="1" id="KW-0472">Membrane</keyword>
<evidence type="ECO:0000256" key="1">
    <source>
        <dbReference type="SAM" id="Phobius"/>
    </source>
</evidence>
<evidence type="ECO:0000313" key="2">
    <source>
        <dbReference type="EMBL" id="MBO2444281.1"/>
    </source>
</evidence>
<evidence type="ECO:0000313" key="3">
    <source>
        <dbReference type="Proteomes" id="UP000666915"/>
    </source>
</evidence>
<gene>
    <name evidence="2" type="ORF">J4557_42855</name>
</gene>
<name>A0ABS3RDH1_9ACTN</name>
<dbReference type="Proteomes" id="UP000666915">
    <property type="component" value="Unassembled WGS sequence"/>
</dbReference>
<comment type="caution">
    <text evidence="2">The sequence shown here is derived from an EMBL/GenBank/DDBJ whole genome shotgun (WGS) entry which is preliminary data.</text>
</comment>
<keyword evidence="1" id="KW-0812">Transmembrane</keyword>
<keyword evidence="1" id="KW-1133">Transmembrane helix</keyword>
<organism evidence="2 3">
    <name type="scientific">Actinomadura nitritigenes</name>
    <dbReference type="NCBI Taxonomy" id="134602"/>
    <lineage>
        <taxon>Bacteria</taxon>
        <taxon>Bacillati</taxon>
        <taxon>Actinomycetota</taxon>
        <taxon>Actinomycetes</taxon>
        <taxon>Streptosporangiales</taxon>
        <taxon>Thermomonosporaceae</taxon>
        <taxon>Actinomadura</taxon>
    </lineage>
</organism>
<reference evidence="2 3" key="1">
    <citation type="submission" date="2021-03" db="EMBL/GenBank/DDBJ databases">
        <authorList>
            <person name="Kanchanasin P."/>
            <person name="Saeng-In P."/>
            <person name="Phongsopitanun W."/>
            <person name="Yuki M."/>
            <person name="Kudo T."/>
            <person name="Ohkuma M."/>
            <person name="Tanasupawat S."/>
        </authorList>
    </citation>
    <scope>NUCLEOTIDE SEQUENCE [LARGE SCALE GENOMIC DNA]</scope>
    <source>
        <strain evidence="2 3">L46</strain>
    </source>
</reference>
<protein>
    <recommendedName>
        <fullName evidence="4">DUF1707 domain-containing protein</fullName>
    </recommendedName>
</protein>
<feature type="transmembrane region" description="Helical" evidence="1">
    <location>
        <begin position="108"/>
        <end position="127"/>
    </location>
</feature>
<accession>A0ABS3RDH1</accession>
<sequence length="138" mass="14961">MAPYFDDLAERLRAGGVPASEVSETVDELAACVAESGKSPEEEFGPVDELAARLSSSGDDAWEQALPDVPARRFFRSKRFYVFLSCYGAFVVVVCAGWLAFAPAGSRTGFLVGFLLGAVIAAVLMTVRLRRDHRRLVS</sequence>
<evidence type="ECO:0008006" key="4">
    <source>
        <dbReference type="Google" id="ProtNLM"/>
    </source>
</evidence>
<dbReference type="RefSeq" id="WP_208272563.1">
    <property type="nucleotide sequence ID" value="NZ_BAAAGM010000028.1"/>
</dbReference>
<feature type="transmembrane region" description="Helical" evidence="1">
    <location>
        <begin position="80"/>
        <end position="102"/>
    </location>
</feature>
<keyword evidence="3" id="KW-1185">Reference proteome</keyword>
<dbReference type="EMBL" id="JAGEOK010000043">
    <property type="protein sequence ID" value="MBO2444281.1"/>
    <property type="molecule type" value="Genomic_DNA"/>
</dbReference>